<proteinExistence type="predicted"/>
<evidence type="ECO:0000313" key="2">
    <source>
        <dbReference type="EMBL" id="KAL3384012.1"/>
    </source>
</evidence>
<name>A0ABD2VUH5_9HYME</name>
<reference evidence="2 3" key="1">
    <citation type="journal article" date="2024" name="bioRxiv">
        <title>A reference genome for Trichogramma kaykai: A tiny desert-dwelling parasitoid wasp with competing sex-ratio distorters.</title>
        <authorList>
            <person name="Culotta J."/>
            <person name="Lindsey A.R."/>
        </authorList>
    </citation>
    <scope>NUCLEOTIDE SEQUENCE [LARGE SCALE GENOMIC DNA]</scope>
    <source>
        <strain evidence="2 3">KSX58</strain>
    </source>
</reference>
<organism evidence="2 3">
    <name type="scientific">Trichogramma kaykai</name>
    <dbReference type="NCBI Taxonomy" id="54128"/>
    <lineage>
        <taxon>Eukaryota</taxon>
        <taxon>Metazoa</taxon>
        <taxon>Ecdysozoa</taxon>
        <taxon>Arthropoda</taxon>
        <taxon>Hexapoda</taxon>
        <taxon>Insecta</taxon>
        <taxon>Pterygota</taxon>
        <taxon>Neoptera</taxon>
        <taxon>Endopterygota</taxon>
        <taxon>Hymenoptera</taxon>
        <taxon>Apocrita</taxon>
        <taxon>Proctotrupomorpha</taxon>
        <taxon>Chalcidoidea</taxon>
        <taxon>Trichogrammatidae</taxon>
        <taxon>Trichogramma</taxon>
    </lineage>
</organism>
<keyword evidence="3" id="KW-1185">Reference proteome</keyword>
<dbReference type="EMBL" id="JBJJXI010000181">
    <property type="protein sequence ID" value="KAL3384012.1"/>
    <property type="molecule type" value="Genomic_DNA"/>
</dbReference>
<sequence>MSAKLGEKALMTALRRRVPTPPPLPSVRQLDLMYPTPPQSSQTPSQEAGRLRQKRRKFLSKRMQNVWKKVPQHHPLYSGTGLSSSAHVGVLPPLQRAPKAPRECKQKMAEMNEMEQLKKLTHNVYLPSIRFADLNKGQKYSVTRLHKANTMYGLKLVATIDGKQQTFLPSRTSEGIIRDQSILSYLNKKIMKNDLSLIVNDSKSFDFV</sequence>
<protein>
    <submittedName>
        <fullName evidence="2">Uncharacterized protein</fullName>
    </submittedName>
</protein>
<evidence type="ECO:0000256" key="1">
    <source>
        <dbReference type="SAM" id="MobiDB-lite"/>
    </source>
</evidence>
<accession>A0ABD2VUH5</accession>
<dbReference type="AlphaFoldDB" id="A0ABD2VUH5"/>
<gene>
    <name evidence="2" type="ORF">TKK_020356</name>
</gene>
<evidence type="ECO:0000313" key="3">
    <source>
        <dbReference type="Proteomes" id="UP001627154"/>
    </source>
</evidence>
<comment type="caution">
    <text evidence="2">The sequence shown here is derived from an EMBL/GenBank/DDBJ whole genome shotgun (WGS) entry which is preliminary data.</text>
</comment>
<dbReference type="Proteomes" id="UP001627154">
    <property type="component" value="Unassembled WGS sequence"/>
</dbReference>
<feature type="region of interest" description="Disordered" evidence="1">
    <location>
        <begin position="13"/>
        <end position="53"/>
    </location>
</feature>